<feature type="signal peptide" evidence="1">
    <location>
        <begin position="1"/>
        <end position="19"/>
    </location>
</feature>
<dbReference type="InterPro" id="IPR036737">
    <property type="entry name" value="OmpA-like_sf"/>
</dbReference>
<evidence type="ECO:0008006" key="4">
    <source>
        <dbReference type="Google" id="ProtNLM"/>
    </source>
</evidence>
<gene>
    <name evidence="2" type="ORF">BEL05_09765</name>
</gene>
<dbReference type="Gene3D" id="3.30.1330.60">
    <property type="entry name" value="OmpA-like domain"/>
    <property type="match status" value="1"/>
</dbReference>
<evidence type="ECO:0000256" key="1">
    <source>
        <dbReference type="SAM" id="SignalP"/>
    </source>
</evidence>
<dbReference type="SUPFAM" id="SSF103088">
    <property type="entry name" value="OmpA-like"/>
    <property type="match status" value="1"/>
</dbReference>
<organism evidence="2 3">
    <name type="scientific">Shewanella colwelliana</name>
    <name type="common">Alteromonas colwelliana</name>
    <dbReference type="NCBI Taxonomy" id="23"/>
    <lineage>
        <taxon>Bacteria</taxon>
        <taxon>Pseudomonadati</taxon>
        <taxon>Pseudomonadota</taxon>
        <taxon>Gammaproteobacteria</taxon>
        <taxon>Alteromonadales</taxon>
        <taxon>Shewanellaceae</taxon>
        <taxon>Shewanella</taxon>
    </lineage>
</organism>
<reference evidence="2 3" key="1">
    <citation type="submission" date="2016-07" db="EMBL/GenBank/DDBJ databases">
        <title>Whole-genome of two Shewanella species isolated from a digestive organ of sea cucumber Apostichopus japonicus Selenka 1867.</title>
        <authorList>
            <person name="Hong H.-H."/>
            <person name="Choi H."/>
            <person name="Cheon S."/>
            <person name="Oh J.-S."/>
            <person name="Lee H.-G."/>
            <person name="Park C."/>
        </authorList>
    </citation>
    <scope>NUCLEOTIDE SEQUENCE [LARGE SCALE GENOMIC DNA]</scope>
    <source>
        <strain evidence="2 3">CSB03KR</strain>
    </source>
</reference>
<sequence length="150" mass="17207">MKQLLVVMMSFLLSTPLMAKCPKNINYGDIPFEKNSSYFSGKYTQKLKKLVTETQQGDGYLLLEFPVYKGQTDKKLREYNMWLANRRIDRVKHYLTQSAFSQPIVTRILTASDNDTRSVSLHWCTQTVPQTIMASTADKQSNIDSITSPK</sequence>
<dbReference type="EMBL" id="MCBT01000046">
    <property type="protein sequence ID" value="OEG72564.1"/>
    <property type="molecule type" value="Genomic_DNA"/>
</dbReference>
<name>A0A1E5IPS3_SHECO</name>
<dbReference type="RefSeq" id="WP_069671745.1">
    <property type="nucleotide sequence ID" value="NZ_JAWWDQ010000001.1"/>
</dbReference>
<comment type="caution">
    <text evidence="2">The sequence shown here is derived from an EMBL/GenBank/DDBJ whole genome shotgun (WGS) entry which is preliminary data.</text>
</comment>
<accession>A0A1E5IPS3</accession>
<feature type="chain" id="PRO_5009179071" description="OmpA-like domain-containing protein" evidence="1">
    <location>
        <begin position="20"/>
        <end position="150"/>
    </location>
</feature>
<protein>
    <recommendedName>
        <fullName evidence="4">OmpA-like domain-containing protein</fullName>
    </recommendedName>
</protein>
<dbReference type="AlphaFoldDB" id="A0A1E5IPS3"/>
<evidence type="ECO:0000313" key="3">
    <source>
        <dbReference type="Proteomes" id="UP000095230"/>
    </source>
</evidence>
<dbReference type="Proteomes" id="UP000095230">
    <property type="component" value="Unassembled WGS sequence"/>
</dbReference>
<keyword evidence="1" id="KW-0732">Signal</keyword>
<proteinExistence type="predicted"/>
<evidence type="ECO:0000313" key="2">
    <source>
        <dbReference type="EMBL" id="OEG72564.1"/>
    </source>
</evidence>